<dbReference type="AlphaFoldDB" id="A0A699JER4"/>
<proteinExistence type="predicted"/>
<dbReference type="EMBL" id="BKCJ010404822">
    <property type="protein sequence ID" value="GFA32529.1"/>
    <property type="molecule type" value="Genomic_DNA"/>
</dbReference>
<comment type="caution">
    <text evidence="1">The sequence shown here is derived from an EMBL/GenBank/DDBJ whole genome shotgun (WGS) entry which is preliminary data.</text>
</comment>
<keyword evidence="1" id="KW-0808">Transferase</keyword>
<sequence length="177" mass="20335">MERPFAKDDESYNTDERDETINKETQVLLENEQLGSFLVNNVEKTITQMDQENFNYVIEGFVDVTEAKQPIHHIDVINTGYSVGQKVKDRKNMSNEHLYSASANEIDLKRPELKDLPSHLEYAFLHNDKIFPIIISSKLSEKEKRLLLQVLEKRKGATALKMSDIKGIGHHSAHIKS</sequence>
<keyword evidence="1" id="KW-0695">RNA-directed DNA polymerase</keyword>
<organism evidence="1">
    <name type="scientific">Tanacetum cinerariifolium</name>
    <name type="common">Dalmatian daisy</name>
    <name type="synonym">Chrysanthemum cinerariifolium</name>
    <dbReference type="NCBI Taxonomy" id="118510"/>
    <lineage>
        <taxon>Eukaryota</taxon>
        <taxon>Viridiplantae</taxon>
        <taxon>Streptophyta</taxon>
        <taxon>Embryophyta</taxon>
        <taxon>Tracheophyta</taxon>
        <taxon>Spermatophyta</taxon>
        <taxon>Magnoliopsida</taxon>
        <taxon>eudicotyledons</taxon>
        <taxon>Gunneridae</taxon>
        <taxon>Pentapetalae</taxon>
        <taxon>asterids</taxon>
        <taxon>campanulids</taxon>
        <taxon>Asterales</taxon>
        <taxon>Asteraceae</taxon>
        <taxon>Asteroideae</taxon>
        <taxon>Anthemideae</taxon>
        <taxon>Anthemidinae</taxon>
        <taxon>Tanacetum</taxon>
    </lineage>
</organism>
<evidence type="ECO:0000313" key="1">
    <source>
        <dbReference type="EMBL" id="GFA32529.1"/>
    </source>
</evidence>
<protein>
    <submittedName>
        <fullName evidence="1">Reverse transcriptase domain-containing protein</fullName>
    </submittedName>
</protein>
<name>A0A699JER4_TANCI</name>
<reference evidence="1" key="1">
    <citation type="journal article" date="2019" name="Sci. Rep.">
        <title>Draft genome of Tanacetum cinerariifolium, the natural source of mosquito coil.</title>
        <authorList>
            <person name="Yamashiro T."/>
            <person name="Shiraishi A."/>
            <person name="Satake H."/>
            <person name="Nakayama K."/>
        </authorList>
    </citation>
    <scope>NUCLEOTIDE SEQUENCE</scope>
</reference>
<dbReference type="GO" id="GO:0003964">
    <property type="term" value="F:RNA-directed DNA polymerase activity"/>
    <property type="evidence" value="ECO:0007669"/>
    <property type="project" value="UniProtKB-KW"/>
</dbReference>
<accession>A0A699JER4</accession>
<gene>
    <name evidence="1" type="ORF">Tci_604501</name>
</gene>
<keyword evidence="1" id="KW-0548">Nucleotidyltransferase</keyword>